<dbReference type="InterPro" id="IPR050626">
    <property type="entry name" value="Peptidase_M16"/>
</dbReference>
<comment type="caution">
    <text evidence="8">The sequence shown here is derived from an EMBL/GenBank/DDBJ whole genome shotgun (WGS) entry which is preliminary data.</text>
</comment>
<keyword evidence="9" id="KW-1185">Reference proteome</keyword>
<evidence type="ECO:0000256" key="4">
    <source>
        <dbReference type="ARBA" id="ARBA00022833"/>
    </source>
</evidence>
<dbReference type="Pfam" id="PF00675">
    <property type="entry name" value="Peptidase_M16"/>
    <property type="match status" value="1"/>
</dbReference>
<evidence type="ECO:0008006" key="10">
    <source>
        <dbReference type="Google" id="ProtNLM"/>
    </source>
</evidence>
<sequence>MIRYFILKMYLILLFSIPVVSQNAITYIDKDSLKLDPFVRYGKLDNGFTYYIRHNNEPKNEVYIQMVVKAGNFHEDSLQTEYAHLLEHMGYKGTHNFPKLSKHIQQSGGYSHASTSDLYTWYWAKFSSKNQKLLKDGLSIIKDWSQNINLNQNSIDVERGAVLGEIRNGNIHQKWYQETAKAAIEHSSGYKGKTKFEGTKNIKNFNIEAFIRFYKDWYRPDLQAAIIVGDINVDSTETEIKKMFKGLNMPENPKDPLFAFTKHSIILNEQNHYNVHRDTSVIEPFLSIFIKRPNPAYSPKTKDDYRDVLILNLYQEILNPRINSIKEYDPPFTLVPSTQYANQQLYTLRINIRFDDFSISTMKQRFIKSINSLRNLNLGFTDNEFKTAKENVRKIYQNKKSTSTKYLGDDYKNHFTLGTAAPEPSQKKQMISKILEEIKLEDVQNAAINYSNLKENTNFLYYTHPKFKAPDSSLLESWISEALTTKIEEFIPQDRINTLSDVVKLPLGDPNVIKSKTKSIIGVTTIDLKNDVKIILKPVGNSKTIKIRASRPNKIPFSNKQEYLMAAIAPKAIDFIGAGPYTKFQLKEFTKDTEVQIYQKLERTEQIIIGTTKSNRMEDFFQLLYLYTQHPRMDNDAFKIWKSSEHSILEKGNPDKNLFYSNAIDQIRFPKLPLLNSQLIRSLSQFDIYMSYKNWYSNLTGYTFVITGDFDLDEMEKLIIKYIPKMSSVKNHKYEKSNELAFPLKKINKINHINDSNEANIFLHFPVKVPTDIKSKALVSLVSNALYLKIWDRLRKGSYSPGSRVDLVDYKKGIYNFQIWFTSEIGNEETMIQWALEEFRELKKNGVDKDWFTKNLNLRISNYNRVYESSTFWTKYLSEKVKNNESITSEILELETILKHFITLDDLNKAIQEFLSEKYFQKFIFLPKNTALNSESKTSVNE</sequence>
<evidence type="ECO:0000313" key="8">
    <source>
        <dbReference type="EMBL" id="EID71637.1"/>
    </source>
</evidence>
<proteinExistence type="inferred from homology"/>
<dbReference type="GO" id="GO:0046872">
    <property type="term" value="F:metal ion binding"/>
    <property type="evidence" value="ECO:0007669"/>
    <property type="project" value="InterPro"/>
</dbReference>
<dbReference type="InterPro" id="IPR011249">
    <property type="entry name" value="Metalloenz_LuxS/M16"/>
</dbReference>
<evidence type="ECO:0000256" key="1">
    <source>
        <dbReference type="ARBA" id="ARBA00007261"/>
    </source>
</evidence>
<dbReference type="EMBL" id="AJJU01000043">
    <property type="protein sequence ID" value="EID71637.1"/>
    <property type="molecule type" value="Genomic_DNA"/>
</dbReference>
<dbReference type="GO" id="GO:0006508">
    <property type="term" value="P:proteolysis"/>
    <property type="evidence" value="ECO:0007669"/>
    <property type="project" value="UniProtKB-KW"/>
</dbReference>
<evidence type="ECO:0000256" key="5">
    <source>
        <dbReference type="ARBA" id="ARBA00023049"/>
    </source>
</evidence>
<keyword evidence="5" id="KW-0482">Metalloprotease</keyword>
<keyword evidence="4" id="KW-0862">Zinc</keyword>
<gene>
    <name evidence="8" type="ORF">W5A_13485</name>
</gene>
<evidence type="ECO:0000313" key="9">
    <source>
        <dbReference type="Proteomes" id="UP000005938"/>
    </source>
</evidence>
<keyword evidence="3" id="KW-0378">Hydrolase</keyword>
<organism evidence="8 9">
    <name type="scientific">Imtechella halotolerans K1</name>
    <dbReference type="NCBI Taxonomy" id="946077"/>
    <lineage>
        <taxon>Bacteria</taxon>
        <taxon>Pseudomonadati</taxon>
        <taxon>Bacteroidota</taxon>
        <taxon>Flavobacteriia</taxon>
        <taxon>Flavobacteriales</taxon>
        <taxon>Flavobacteriaceae</taxon>
        <taxon>Imtechella</taxon>
    </lineage>
</organism>
<feature type="domain" description="Peptidase M16 C-terminal" evidence="7">
    <location>
        <begin position="205"/>
        <end position="391"/>
    </location>
</feature>
<evidence type="ECO:0000259" key="6">
    <source>
        <dbReference type="Pfam" id="PF00675"/>
    </source>
</evidence>
<dbReference type="InterPro" id="IPR007863">
    <property type="entry name" value="Peptidase_M16_C"/>
</dbReference>
<dbReference type="Pfam" id="PF05193">
    <property type="entry name" value="Peptidase_M16_C"/>
    <property type="match status" value="2"/>
</dbReference>
<accession>I0W5H1</accession>
<feature type="domain" description="Peptidase M16 C-terminal" evidence="7">
    <location>
        <begin position="688"/>
        <end position="852"/>
    </location>
</feature>
<feature type="domain" description="Peptidase M16 N-terminal" evidence="6">
    <location>
        <begin position="54"/>
        <end position="170"/>
    </location>
</feature>
<dbReference type="eggNOG" id="COG0612">
    <property type="taxonomic scope" value="Bacteria"/>
</dbReference>
<evidence type="ECO:0000259" key="7">
    <source>
        <dbReference type="Pfam" id="PF05193"/>
    </source>
</evidence>
<evidence type="ECO:0000256" key="2">
    <source>
        <dbReference type="ARBA" id="ARBA00022670"/>
    </source>
</evidence>
<dbReference type="Proteomes" id="UP000005938">
    <property type="component" value="Unassembled WGS sequence"/>
</dbReference>
<dbReference type="PANTHER" id="PTHR43690:SF17">
    <property type="entry name" value="PROTEIN YHJJ"/>
    <property type="match status" value="1"/>
</dbReference>
<reference evidence="8 9" key="1">
    <citation type="journal article" date="2012" name="J. Bacteriol.">
        <title>Genome Sequence of the Halotolerant Bacterium Imtechella halotolerans K1T.</title>
        <authorList>
            <person name="Kumar S."/>
            <person name="Vikram S."/>
            <person name="Subramanian S."/>
            <person name="Raghava G.P."/>
            <person name="Pinnaka A.K."/>
        </authorList>
    </citation>
    <scope>NUCLEOTIDE SEQUENCE [LARGE SCALE GENOMIC DNA]</scope>
    <source>
        <strain evidence="8 9">K1</strain>
    </source>
</reference>
<dbReference type="InterPro" id="IPR011765">
    <property type="entry name" value="Pept_M16_N"/>
</dbReference>
<evidence type="ECO:0000256" key="3">
    <source>
        <dbReference type="ARBA" id="ARBA00022801"/>
    </source>
</evidence>
<dbReference type="AlphaFoldDB" id="I0W5H1"/>
<dbReference type="PATRIC" id="fig|946077.3.peg.2724"/>
<dbReference type="GO" id="GO:0008237">
    <property type="term" value="F:metallopeptidase activity"/>
    <property type="evidence" value="ECO:0007669"/>
    <property type="project" value="UniProtKB-KW"/>
</dbReference>
<protein>
    <recommendedName>
        <fullName evidence="10">Peptidase M16 domain-containing protein</fullName>
    </recommendedName>
</protein>
<comment type="similarity">
    <text evidence="1">Belongs to the peptidase M16 family.</text>
</comment>
<name>I0W5H1_9FLAO</name>
<dbReference type="STRING" id="946077.W5A_13485"/>
<keyword evidence="2" id="KW-0645">Protease</keyword>
<dbReference type="SUPFAM" id="SSF63411">
    <property type="entry name" value="LuxS/MPP-like metallohydrolase"/>
    <property type="match status" value="4"/>
</dbReference>
<dbReference type="PANTHER" id="PTHR43690">
    <property type="entry name" value="NARDILYSIN"/>
    <property type="match status" value="1"/>
</dbReference>
<dbReference type="OrthoDB" id="1388394at2"/>
<dbReference type="Gene3D" id="3.30.830.10">
    <property type="entry name" value="Metalloenzyme, LuxS/M16 peptidase-like"/>
    <property type="match status" value="4"/>
</dbReference>